<evidence type="ECO:0000259" key="7">
    <source>
        <dbReference type="PROSITE" id="PS50011"/>
    </source>
</evidence>
<dbReference type="InterPro" id="IPR017441">
    <property type="entry name" value="Protein_kinase_ATP_BS"/>
</dbReference>
<protein>
    <submittedName>
        <fullName evidence="8">Serine/threonine-protein kinase PknH</fullName>
        <ecNumber evidence="8">2.7.11.1</ecNumber>
    </submittedName>
</protein>
<feature type="compositionally biased region" description="Basic and acidic residues" evidence="6">
    <location>
        <begin position="302"/>
        <end position="315"/>
    </location>
</feature>
<keyword evidence="4 5" id="KW-0067">ATP-binding</keyword>
<proteinExistence type="predicted"/>
<dbReference type="PANTHER" id="PTHR43289">
    <property type="entry name" value="MITOGEN-ACTIVATED PROTEIN KINASE KINASE KINASE 20-RELATED"/>
    <property type="match status" value="1"/>
</dbReference>
<feature type="region of interest" description="Disordered" evidence="6">
    <location>
        <begin position="272"/>
        <end position="328"/>
    </location>
</feature>
<accession>A0A5C5VIM6</accession>
<gene>
    <name evidence="8" type="primary">pknH_1</name>
    <name evidence="8" type="ORF">KOR34_26920</name>
</gene>
<evidence type="ECO:0000256" key="6">
    <source>
        <dbReference type="SAM" id="MobiDB-lite"/>
    </source>
</evidence>
<evidence type="ECO:0000256" key="1">
    <source>
        <dbReference type="ARBA" id="ARBA00022679"/>
    </source>
</evidence>
<dbReference type="GO" id="GO:0005524">
    <property type="term" value="F:ATP binding"/>
    <property type="evidence" value="ECO:0007669"/>
    <property type="project" value="UniProtKB-UniRule"/>
</dbReference>
<feature type="binding site" evidence="5">
    <location>
        <position position="39"/>
    </location>
    <ligand>
        <name>ATP</name>
        <dbReference type="ChEBI" id="CHEBI:30616"/>
    </ligand>
</feature>
<dbReference type="CDD" id="cd14014">
    <property type="entry name" value="STKc_PknB_like"/>
    <property type="match status" value="1"/>
</dbReference>
<dbReference type="InterPro" id="IPR000719">
    <property type="entry name" value="Prot_kinase_dom"/>
</dbReference>
<dbReference type="InterPro" id="IPR011009">
    <property type="entry name" value="Kinase-like_dom_sf"/>
</dbReference>
<dbReference type="PROSITE" id="PS50011">
    <property type="entry name" value="PROTEIN_KINASE_DOM"/>
    <property type="match status" value="1"/>
</dbReference>
<reference evidence="8 9" key="1">
    <citation type="submission" date="2019-02" db="EMBL/GenBank/DDBJ databases">
        <title>Deep-cultivation of Planctomycetes and their phenomic and genomic characterization uncovers novel biology.</title>
        <authorList>
            <person name="Wiegand S."/>
            <person name="Jogler M."/>
            <person name="Boedeker C."/>
            <person name="Pinto D."/>
            <person name="Vollmers J."/>
            <person name="Rivas-Marin E."/>
            <person name="Kohn T."/>
            <person name="Peeters S.H."/>
            <person name="Heuer A."/>
            <person name="Rast P."/>
            <person name="Oberbeckmann S."/>
            <person name="Bunk B."/>
            <person name="Jeske O."/>
            <person name="Meyerdierks A."/>
            <person name="Storesund J.E."/>
            <person name="Kallscheuer N."/>
            <person name="Luecker S."/>
            <person name="Lage O.M."/>
            <person name="Pohl T."/>
            <person name="Merkel B.J."/>
            <person name="Hornburger P."/>
            <person name="Mueller R.-W."/>
            <person name="Bruemmer F."/>
            <person name="Labrenz M."/>
            <person name="Spormann A.M."/>
            <person name="Op Den Camp H."/>
            <person name="Overmann J."/>
            <person name="Amann R."/>
            <person name="Jetten M.S.M."/>
            <person name="Mascher T."/>
            <person name="Medema M.H."/>
            <person name="Devos D.P."/>
            <person name="Kaster A.-K."/>
            <person name="Ovreas L."/>
            <person name="Rohde M."/>
            <person name="Galperin M.Y."/>
            <person name="Jogler C."/>
        </authorList>
    </citation>
    <scope>NUCLEOTIDE SEQUENCE [LARGE SCALE GENOMIC DNA]</scope>
    <source>
        <strain evidence="8 9">KOR34</strain>
    </source>
</reference>
<dbReference type="Proteomes" id="UP000316714">
    <property type="component" value="Unassembled WGS sequence"/>
</dbReference>
<dbReference type="PROSITE" id="PS00107">
    <property type="entry name" value="PROTEIN_KINASE_ATP"/>
    <property type="match status" value="1"/>
</dbReference>
<dbReference type="SUPFAM" id="SSF56112">
    <property type="entry name" value="Protein kinase-like (PK-like)"/>
    <property type="match status" value="1"/>
</dbReference>
<dbReference type="PANTHER" id="PTHR43289:SF6">
    <property type="entry name" value="SERINE_THREONINE-PROTEIN KINASE NEKL-3"/>
    <property type="match status" value="1"/>
</dbReference>
<comment type="caution">
    <text evidence="8">The sequence shown here is derived from an EMBL/GenBank/DDBJ whole genome shotgun (WGS) entry which is preliminary data.</text>
</comment>
<feature type="domain" description="Protein kinase" evidence="7">
    <location>
        <begin position="10"/>
        <end position="267"/>
    </location>
</feature>
<organism evidence="8 9">
    <name type="scientific">Posidoniimonas corsicana</name>
    <dbReference type="NCBI Taxonomy" id="1938618"/>
    <lineage>
        <taxon>Bacteria</taxon>
        <taxon>Pseudomonadati</taxon>
        <taxon>Planctomycetota</taxon>
        <taxon>Planctomycetia</taxon>
        <taxon>Pirellulales</taxon>
        <taxon>Lacipirellulaceae</taxon>
        <taxon>Posidoniimonas</taxon>
    </lineage>
</organism>
<sequence length="591" mass="65254">MSAPQHLGPYKIGKQLGKGGMGAVYEATNEETGERVAVKTLAAELAGGEGFRERFQAEIESLRTLRHPNIVRLYGYGEEDGVHFYSMELVDGVSLEEELRQGRRFDWREVTRIAVQVSRALKHAHDHGIIHRDIKPANILLADEQVKLADFGIAQLFGGAKLTTARGVVGTADFMSPEQAGSRPITDRCDQYSLGCVMYALLAGRPPFRAKGLPEMLQLQRYAEPEPVSRFAPGTPKQLERVIMQLLEKSPRDRFPNAMALAKHLEAMSLALSRPPRPDTDFDVQPDDEPDDNLDFAETPADDGHADAPSLHDYETLAPPTRGPSDVSLAVRPSTVDLPAPPAEEREKRFTQVADEPLLTQAELRPLWQSLLQGALLLALVVGGGWAVAWAVWPATADQLYERITEAAAEGDQSLLAAEDDLHSFVERFPDDPRVTELAPLAEQLAFARTERRMLAKLRLREASDSPVEALYLQAMRAAKDDPERALRDMRAMIALLSQEPPPGADEDAVALLQLAEQQSNRLERRVASRAKSQLPFLTERLDAARRLSESDPAAAREICQAVVQLYSDRDWADAPVGEARALLSELQGSQ</sequence>
<evidence type="ECO:0000256" key="2">
    <source>
        <dbReference type="ARBA" id="ARBA00022741"/>
    </source>
</evidence>
<dbReference type="AlphaFoldDB" id="A0A5C5VIM6"/>
<name>A0A5C5VIM6_9BACT</name>
<evidence type="ECO:0000313" key="9">
    <source>
        <dbReference type="Proteomes" id="UP000316714"/>
    </source>
</evidence>
<feature type="compositionally biased region" description="Acidic residues" evidence="6">
    <location>
        <begin position="281"/>
        <end position="295"/>
    </location>
</feature>
<dbReference type="Gene3D" id="1.10.510.10">
    <property type="entry name" value="Transferase(Phosphotransferase) domain 1"/>
    <property type="match status" value="1"/>
</dbReference>
<dbReference type="GO" id="GO:0004674">
    <property type="term" value="F:protein serine/threonine kinase activity"/>
    <property type="evidence" value="ECO:0007669"/>
    <property type="project" value="UniProtKB-EC"/>
</dbReference>
<dbReference type="RefSeq" id="WP_146565042.1">
    <property type="nucleotide sequence ID" value="NZ_SIHJ01000001.1"/>
</dbReference>
<dbReference type="OrthoDB" id="6111975at2"/>
<dbReference type="Gene3D" id="3.30.200.20">
    <property type="entry name" value="Phosphorylase Kinase, domain 1"/>
    <property type="match status" value="1"/>
</dbReference>
<evidence type="ECO:0000256" key="3">
    <source>
        <dbReference type="ARBA" id="ARBA00022777"/>
    </source>
</evidence>
<dbReference type="SMART" id="SM00220">
    <property type="entry name" value="S_TKc"/>
    <property type="match status" value="1"/>
</dbReference>
<keyword evidence="1 8" id="KW-0808">Transferase</keyword>
<keyword evidence="2 5" id="KW-0547">Nucleotide-binding</keyword>
<dbReference type="PROSITE" id="PS00108">
    <property type="entry name" value="PROTEIN_KINASE_ST"/>
    <property type="match status" value="1"/>
</dbReference>
<evidence type="ECO:0000256" key="5">
    <source>
        <dbReference type="PROSITE-ProRule" id="PRU10141"/>
    </source>
</evidence>
<keyword evidence="3 8" id="KW-0418">Kinase</keyword>
<dbReference type="EC" id="2.7.11.1" evidence="8"/>
<evidence type="ECO:0000256" key="4">
    <source>
        <dbReference type="ARBA" id="ARBA00022840"/>
    </source>
</evidence>
<dbReference type="Pfam" id="PF00069">
    <property type="entry name" value="Pkinase"/>
    <property type="match status" value="1"/>
</dbReference>
<keyword evidence="9" id="KW-1185">Reference proteome</keyword>
<dbReference type="EMBL" id="SIHJ01000001">
    <property type="protein sequence ID" value="TWT37729.1"/>
    <property type="molecule type" value="Genomic_DNA"/>
</dbReference>
<evidence type="ECO:0000313" key="8">
    <source>
        <dbReference type="EMBL" id="TWT37729.1"/>
    </source>
</evidence>
<dbReference type="InterPro" id="IPR008271">
    <property type="entry name" value="Ser/Thr_kinase_AS"/>
</dbReference>